<dbReference type="GO" id="GO:0008982">
    <property type="term" value="F:protein-N(PI)-phosphohistidine-sugar phosphotransferase activity"/>
    <property type="evidence" value="ECO:0007669"/>
    <property type="project" value="InterPro"/>
</dbReference>
<dbReference type="RefSeq" id="WP_284380864.1">
    <property type="nucleotide sequence ID" value="NZ_BSNM01000011.1"/>
</dbReference>
<dbReference type="Pfam" id="PF00359">
    <property type="entry name" value="PTS_EIIA_2"/>
    <property type="match status" value="1"/>
</dbReference>
<comment type="caution">
    <text evidence="2">The sequence shown here is derived from an EMBL/GenBank/DDBJ whole genome shotgun (WGS) entry which is preliminary data.</text>
</comment>
<evidence type="ECO:0000259" key="1">
    <source>
        <dbReference type="PROSITE" id="PS51094"/>
    </source>
</evidence>
<dbReference type="InterPro" id="IPR051541">
    <property type="entry name" value="PTS_SugarTrans_NitroReg"/>
</dbReference>
<gene>
    <name evidence="2" type="primary">ptsN</name>
    <name evidence="2" type="ORF">GCM10007876_17810</name>
</gene>
<dbReference type="InterPro" id="IPR006320">
    <property type="entry name" value="PTS_Nitro_regul"/>
</dbReference>
<dbReference type="PANTHER" id="PTHR47738">
    <property type="entry name" value="PTS SYSTEM FRUCTOSE-LIKE EIIA COMPONENT-RELATED"/>
    <property type="match status" value="1"/>
</dbReference>
<evidence type="ECO:0000313" key="3">
    <source>
        <dbReference type="Proteomes" id="UP001161389"/>
    </source>
</evidence>
<reference evidence="2" key="1">
    <citation type="journal article" date="2014" name="Int. J. Syst. Evol. Microbiol.">
        <title>Complete genome sequence of Corynebacterium casei LMG S-19264T (=DSM 44701T), isolated from a smear-ripened cheese.</title>
        <authorList>
            <consortium name="US DOE Joint Genome Institute (JGI-PGF)"/>
            <person name="Walter F."/>
            <person name="Albersmeier A."/>
            <person name="Kalinowski J."/>
            <person name="Ruckert C."/>
        </authorList>
    </citation>
    <scope>NUCLEOTIDE SEQUENCE</scope>
    <source>
        <strain evidence="2">NBRC 110071</strain>
    </source>
</reference>
<protein>
    <submittedName>
        <fullName evidence="2">PTS IIA-like nitrogen-regulatory protein PtsN</fullName>
    </submittedName>
</protein>
<dbReference type="GO" id="GO:0030295">
    <property type="term" value="F:protein kinase activator activity"/>
    <property type="evidence" value="ECO:0007669"/>
    <property type="project" value="TreeGrafter"/>
</dbReference>
<reference evidence="2" key="2">
    <citation type="submission" date="2023-01" db="EMBL/GenBank/DDBJ databases">
        <title>Draft genome sequence of Litoribrevibacter albus strain NBRC 110071.</title>
        <authorList>
            <person name="Sun Q."/>
            <person name="Mori K."/>
        </authorList>
    </citation>
    <scope>NUCLEOTIDE SEQUENCE</scope>
    <source>
        <strain evidence="2">NBRC 110071</strain>
    </source>
</reference>
<dbReference type="EMBL" id="BSNM01000011">
    <property type="protein sequence ID" value="GLQ31302.1"/>
    <property type="molecule type" value="Genomic_DNA"/>
</dbReference>
<dbReference type="GO" id="GO:0009401">
    <property type="term" value="P:phosphoenolpyruvate-dependent sugar phosphotransferase system"/>
    <property type="evidence" value="ECO:0007669"/>
    <property type="project" value="InterPro"/>
</dbReference>
<dbReference type="CDD" id="cd00211">
    <property type="entry name" value="PTS_IIA_fru"/>
    <property type="match status" value="1"/>
</dbReference>
<dbReference type="InterPro" id="IPR002178">
    <property type="entry name" value="PTS_EIIA_type-2_dom"/>
</dbReference>
<name>A0AA37W5L4_9GAMM</name>
<dbReference type="SUPFAM" id="SSF55804">
    <property type="entry name" value="Phoshotransferase/anion transport protein"/>
    <property type="match status" value="1"/>
</dbReference>
<organism evidence="2 3">
    <name type="scientific">Litoribrevibacter albus</name>
    <dbReference type="NCBI Taxonomy" id="1473156"/>
    <lineage>
        <taxon>Bacteria</taxon>
        <taxon>Pseudomonadati</taxon>
        <taxon>Pseudomonadota</taxon>
        <taxon>Gammaproteobacteria</taxon>
        <taxon>Oceanospirillales</taxon>
        <taxon>Oceanospirillaceae</taxon>
        <taxon>Litoribrevibacter</taxon>
    </lineage>
</organism>
<dbReference type="PANTHER" id="PTHR47738:SF1">
    <property type="entry name" value="NITROGEN REGULATORY PROTEIN"/>
    <property type="match status" value="1"/>
</dbReference>
<keyword evidence="3" id="KW-1185">Reference proteome</keyword>
<dbReference type="InterPro" id="IPR016152">
    <property type="entry name" value="PTrfase/Anion_transptr"/>
</dbReference>
<feature type="domain" description="PTS EIIA type-2" evidence="1">
    <location>
        <begin position="5"/>
        <end position="148"/>
    </location>
</feature>
<accession>A0AA37W5L4</accession>
<dbReference type="PROSITE" id="PS51094">
    <property type="entry name" value="PTS_EIIA_TYPE_2"/>
    <property type="match status" value="1"/>
</dbReference>
<evidence type="ECO:0000313" key="2">
    <source>
        <dbReference type="EMBL" id="GLQ31302.1"/>
    </source>
</evidence>
<dbReference type="AlphaFoldDB" id="A0AA37W5L4"/>
<dbReference type="NCBIfam" id="TIGR01419">
    <property type="entry name" value="nitro_reg_IIA"/>
    <property type="match status" value="1"/>
</dbReference>
<proteinExistence type="predicted"/>
<sequence>MDLSSILSKERTLRCASCQSKKRTIEELSSILSEHIPGPSAHEIFDALIERERLGSTGLGDGIGIPHCRLPSCEKPTGVLLVLESPIDFDSLDKQKVDIIFALVVPQEANDDHLDILATIAGKFSHPEFRDKLRATSSNEELFQVITS</sequence>
<dbReference type="Proteomes" id="UP001161389">
    <property type="component" value="Unassembled WGS sequence"/>
</dbReference>
<dbReference type="Gene3D" id="3.40.930.10">
    <property type="entry name" value="Mannitol-specific EII, Chain A"/>
    <property type="match status" value="1"/>
</dbReference>